<dbReference type="EMBL" id="JACGWN010000006">
    <property type="protein sequence ID" value="KAL0446012.1"/>
    <property type="molecule type" value="Genomic_DNA"/>
</dbReference>
<reference evidence="1" key="2">
    <citation type="journal article" date="2024" name="Plant">
        <title>Genomic evolution and insights into agronomic trait innovations of Sesamum species.</title>
        <authorList>
            <person name="Miao H."/>
            <person name="Wang L."/>
            <person name="Qu L."/>
            <person name="Liu H."/>
            <person name="Sun Y."/>
            <person name="Le M."/>
            <person name="Wang Q."/>
            <person name="Wei S."/>
            <person name="Zheng Y."/>
            <person name="Lin W."/>
            <person name="Duan Y."/>
            <person name="Cao H."/>
            <person name="Xiong S."/>
            <person name="Wang X."/>
            <person name="Wei L."/>
            <person name="Li C."/>
            <person name="Ma Q."/>
            <person name="Ju M."/>
            <person name="Zhao R."/>
            <person name="Li G."/>
            <person name="Mu C."/>
            <person name="Tian Q."/>
            <person name="Mei H."/>
            <person name="Zhang T."/>
            <person name="Gao T."/>
            <person name="Zhang H."/>
        </authorList>
    </citation>
    <scope>NUCLEOTIDE SEQUENCE</scope>
    <source>
        <strain evidence="1">KEN1</strain>
    </source>
</reference>
<name>A0AAW2X026_9LAMI</name>
<evidence type="ECO:0000313" key="1">
    <source>
        <dbReference type="EMBL" id="KAL0446012.1"/>
    </source>
</evidence>
<comment type="caution">
    <text evidence="1">The sequence shown here is derived from an EMBL/GenBank/DDBJ whole genome shotgun (WGS) entry which is preliminary data.</text>
</comment>
<accession>A0AAW2X026</accession>
<gene>
    <name evidence="1" type="ORF">Slati_1729100</name>
</gene>
<organism evidence="1">
    <name type="scientific">Sesamum latifolium</name>
    <dbReference type="NCBI Taxonomy" id="2727402"/>
    <lineage>
        <taxon>Eukaryota</taxon>
        <taxon>Viridiplantae</taxon>
        <taxon>Streptophyta</taxon>
        <taxon>Embryophyta</taxon>
        <taxon>Tracheophyta</taxon>
        <taxon>Spermatophyta</taxon>
        <taxon>Magnoliopsida</taxon>
        <taxon>eudicotyledons</taxon>
        <taxon>Gunneridae</taxon>
        <taxon>Pentapetalae</taxon>
        <taxon>asterids</taxon>
        <taxon>lamiids</taxon>
        <taxon>Lamiales</taxon>
        <taxon>Pedaliaceae</taxon>
        <taxon>Sesamum</taxon>
    </lineage>
</organism>
<dbReference type="AlphaFoldDB" id="A0AAW2X026"/>
<reference evidence="1" key="1">
    <citation type="submission" date="2020-06" db="EMBL/GenBank/DDBJ databases">
        <authorList>
            <person name="Li T."/>
            <person name="Hu X."/>
            <person name="Zhang T."/>
            <person name="Song X."/>
            <person name="Zhang H."/>
            <person name="Dai N."/>
            <person name="Sheng W."/>
            <person name="Hou X."/>
            <person name="Wei L."/>
        </authorList>
    </citation>
    <scope>NUCLEOTIDE SEQUENCE</scope>
    <source>
        <strain evidence="1">KEN1</strain>
        <tissue evidence="1">Leaf</tissue>
    </source>
</reference>
<sequence length="114" mass="13239">MEVAPVVVGRTRMLNMLFLNVMLLVKRGLILSQLPWRIVSGWDESTEAWARELHRNLHETDFQLAILLPWGLWSDRNSRLMENLVQPPLEIVLSCQRLLNCYADAQLSLRPAFI</sequence>
<proteinExistence type="predicted"/>
<protein>
    <submittedName>
        <fullName evidence="1">Uncharacterized protein</fullName>
    </submittedName>
</protein>